<gene>
    <name evidence="1" type="ORF">GCM10025874_17610</name>
</gene>
<comment type="caution">
    <text evidence="1">The sequence shown here is derived from an EMBL/GenBank/DDBJ whole genome shotgun (WGS) entry which is preliminary data.</text>
</comment>
<dbReference type="RefSeq" id="WP_284231836.1">
    <property type="nucleotide sequence ID" value="NZ_BSUL01000001.1"/>
</dbReference>
<dbReference type="AlphaFoldDB" id="A0AA37UGV8"/>
<evidence type="ECO:0000313" key="2">
    <source>
        <dbReference type="Proteomes" id="UP001157160"/>
    </source>
</evidence>
<proteinExistence type="predicted"/>
<accession>A0AA37UGV8</accession>
<evidence type="ECO:0000313" key="1">
    <source>
        <dbReference type="EMBL" id="GMA28508.1"/>
    </source>
</evidence>
<organism evidence="1 2">
    <name type="scientific">Arenivirga flava</name>
    <dbReference type="NCBI Taxonomy" id="1930060"/>
    <lineage>
        <taxon>Bacteria</taxon>
        <taxon>Bacillati</taxon>
        <taxon>Actinomycetota</taxon>
        <taxon>Actinomycetes</taxon>
        <taxon>Micrococcales</taxon>
        <taxon>Microbacteriaceae</taxon>
        <taxon>Arenivirga</taxon>
    </lineage>
</organism>
<sequence>MTLTTILPTLRRSIPDPLDSNRWPERTRATTTDVVVCGVSLLGLVELCGTPCVHSAAGAAPGTGGRPSPLFDASAVVLRITEVLHSAEGATLVLLDGRLDHPGTAWGELRLIGRASTAHDAPATVLGGAERSASVELPADVRPGDLLAVPVRGVPCLRELRG</sequence>
<protein>
    <submittedName>
        <fullName evidence="1">Uncharacterized protein</fullName>
    </submittedName>
</protein>
<keyword evidence="2" id="KW-1185">Reference proteome</keyword>
<dbReference type="Proteomes" id="UP001157160">
    <property type="component" value="Unassembled WGS sequence"/>
</dbReference>
<name>A0AA37UGV8_9MICO</name>
<dbReference type="EMBL" id="BSUL01000001">
    <property type="protein sequence ID" value="GMA28508.1"/>
    <property type="molecule type" value="Genomic_DNA"/>
</dbReference>
<reference evidence="1 2" key="1">
    <citation type="journal article" date="2014" name="Int. J. Syst. Evol. Microbiol.">
        <title>Complete genome sequence of Corynebacterium casei LMG S-19264T (=DSM 44701T), isolated from a smear-ripened cheese.</title>
        <authorList>
            <consortium name="US DOE Joint Genome Institute (JGI-PGF)"/>
            <person name="Walter F."/>
            <person name="Albersmeier A."/>
            <person name="Kalinowski J."/>
            <person name="Ruckert C."/>
        </authorList>
    </citation>
    <scope>NUCLEOTIDE SEQUENCE [LARGE SCALE GENOMIC DNA]</scope>
    <source>
        <strain evidence="1 2">NBRC 112289</strain>
    </source>
</reference>